<comment type="caution">
    <text evidence="3">The sequence shown here is derived from an EMBL/GenBank/DDBJ whole genome shotgun (WGS) entry which is preliminary data.</text>
</comment>
<evidence type="ECO:0000313" key="3">
    <source>
        <dbReference type="EMBL" id="MED6120086.1"/>
    </source>
</evidence>
<comment type="similarity">
    <text evidence="1">Belongs to the 'GDXG' lipolytic enzyme family.</text>
</comment>
<gene>
    <name evidence="3" type="ORF">PIB30_017713</name>
</gene>
<proteinExistence type="inferred from homology"/>
<dbReference type="InterPro" id="IPR013094">
    <property type="entry name" value="AB_hydrolase_3"/>
</dbReference>
<feature type="domain" description="Alpha/beta hydrolase fold-3" evidence="2">
    <location>
        <begin position="121"/>
        <end position="221"/>
    </location>
</feature>
<reference evidence="3 4" key="1">
    <citation type="journal article" date="2023" name="Plants (Basel)">
        <title>Bridging the Gap: Combining Genomics and Transcriptomics Approaches to Understand Stylosanthes scabra, an Orphan Legume from the Brazilian Caatinga.</title>
        <authorList>
            <person name="Ferreira-Neto J.R.C."/>
            <person name="da Silva M.D."/>
            <person name="Binneck E."/>
            <person name="de Melo N.F."/>
            <person name="da Silva R.H."/>
            <person name="de Melo A.L.T.M."/>
            <person name="Pandolfi V."/>
            <person name="Bustamante F.O."/>
            <person name="Brasileiro-Vidal A.C."/>
            <person name="Benko-Iseppon A.M."/>
        </authorList>
    </citation>
    <scope>NUCLEOTIDE SEQUENCE [LARGE SCALE GENOMIC DNA]</scope>
    <source>
        <tissue evidence="3">Leaves</tissue>
    </source>
</reference>
<protein>
    <recommendedName>
        <fullName evidence="2">Alpha/beta hydrolase fold-3 domain-containing protein</fullName>
    </recommendedName>
</protein>
<name>A0ABU6R800_9FABA</name>
<organism evidence="3 4">
    <name type="scientific">Stylosanthes scabra</name>
    <dbReference type="NCBI Taxonomy" id="79078"/>
    <lineage>
        <taxon>Eukaryota</taxon>
        <taxon>Viridiplantae</taxon>
        <taxon>Streptophyta</taxon>
        <taxon>Embryophyta</taxon>
        <taxon>Tracheophyta</taxon>
        <taxon>Spermatophyta</taxon>
        <taxon>Magnoliopsida</taxon>
        <taxon>eudicotyledons</taxon>
        <taxon>Gunneridae</taxon>
        <taxon>Pentapetalae</taxon>
        <taxon>rosids</taxon>
        <taxon>fabids</taxon>
        <taxon>Fabales</taxon>
        <taxon>Fabaceae</taxon>
        <taxon>Papilionoideae</taxon>
        <taxon>50 kb inversion clade</taxon>
        <taxon>dalbergioids sensu lato</taxon>
        <taxon>Dalbergieae</taxon>
        <taxon>Pterocarpus clade</taxon>
        <taxon>Stylosanthes</taxon>
    </lineage>
</organism>
<dbReference type="InterPro" id="IPR050466">
    <property type="entry name" value="Carboxylest/Gibb_receptor"/>
</dbReference>
<keyword evidence="4" id="KW-1185">Reference proteome</keyword>
<dbReference type="Pfam" id="PF07859">
    <property type="entry name" value="Abhydrolase_3"/>
    <property type="match status" value="1"/>
</dbReference>
<dbReference type="Gene3D" id="3.40.50.1820">
    <property type="entry name" value="alpha/beta hydrolase"/>
    <property type="match status" value="1"/>
</dbReference>
<dbReference type="InterPro" id="IPR029058">
    <property type="entry name" value="AB_hydrolase_fold"/>
</dbReference>
<sequence>MVSFYLQQANEILSVQAAAMFLDCWDLILNCILEPRSWVVVMELGPWVWGCEGCYDGEVILEFPFFHVYKDGGVELLRPKPISFSPPEIKDVKINPLVSARLFLPKITDPNNYNYKFPLFLFFHGSGFCANSAFTEEYSNHVAANAIEAKVLAVFVEYAKFPARPPPACYDDALGSLRWVASHACGIGQEPWLNNYADLQRVLVAGNSAGSNLAHWVVSQVEKYYQRGV</sequence>
<accession>A0ABU6R800</accession>
<evidence type="ECO:0000313" key="4">
    <source>
        <dbReference type="Proteomes" id="UP001341840"/>
    </source>
</evidence>
<dbReference type="Proteomes" id="UP001341840">
    <property type="component" value="Unassembled WGS sequence"/>
</dbReference>
<dbReference type="SUPFAM" id="SSF53474">
    <property type="entry name" value="alpha/beta-Hydrolases"/>
    <property type="match status" value="1"/>
</dbReference>
<dbReference type="PANTHER" id="PTHR23024">
    <property type="entry name" value="ARYLACETAMIDE DEACETYLASE"/>
    <property type="match status" value="1"/>
</dbReference>
<dbReference type="PANTHER" id="PTHR23024:SF582">
    <property type="entry name" value="CARBOXYLESTERASE 12-RELATED"/>
    <property type="match status" value="1"/>
</dbReference>
<dbReference type="EMBL" id="JASCZI010030260">
    <property type="protein sequence ID" value="MED6120086.1"/>
    <property type="molecule type" value="Genomic_DNA"/>
</dbReference>
<evidence type="ECO:0000259" key="2">
    <source>
        <dbReference type="Pfam" id="PF07859"/>
    </source>
</evidence>
<evidence type="ECO:0000256" key="1">
    <source>
        <dbReference type="ARBA" id="ARBA00010515"/>
    </source>
</evidence>